<dbReference type="RefSeq" id="WP_018066252.1">
    <property type="nucleotide sequence ID" value="NZ_AQWH01000021.1"/>
</dbReference>
<dbReference type="InterPro" id="IPR058626">
    <property type="entry name" value="MdtA-like_b-barrel"/>
</dbReference>
<feature type="coiled-coil region" evidence="3">
    <location>
        <begin position="133"/>
        <end position="163"/>
    </location>
</feature>
<feature type="domain" description="Multidrug resistance protein MdtA-like C-terminal permuted SH3" evidence="8">
    <location>
        <begin position="295"/>
        <end position="355"/>
    </location>
</feature>
<dbReference type="GO" id="GO:0030313">
    <property type="term" value="C:cell envelope"/>
    <property type="evidence" value="ECO:0007669"/>
    <property type="project" value="UniProtKB-SubCell"/>
</dbReference>
<keyword evidence="3" id="KW-0175">Coiled coil</keyword>
<dbReference type="Pfam" id="PF25876">
    <property type="entry name" value="HH_MFP_RND"/>
    <property type="match status" value="1"/>
</dbReference>
<evidence type="ECO:0000256" key="2">
    <source>
        <dbReference type="ARBA" id="ARBA00009477"/>
    </source>
</evidence>
<dbReference type="STRING" id="1122214.Mame_00548"/>
<name>A0A1U9YWV5_9HYPH</name>
<evidence type="ECO:0000256" key="3">
    <source>
        <dbReference type="SAM" id="Coils"/>
    </source>
</evidence>
<accession>A0A1U9YWV5</accession>
<feature type="domain" description="Multidrug resistance protein MdtA-like beta-barrel" evidence="7">
    <location>
        <begin position="204"/>
        <end position="292"/>
    </location>
</feature>
<dbReference type="GO" id="GO:0022857">
    <property type="term" value="F:transmembrane transporter activity"/>
    <property type="evidence" value="ECO:0007669"/>
    <property type="project" value="InterPro"/>
</dbReference>
<dbReference type="EMBL" id="CP020330">
    <property type="protein sequence ID" value="AQZ49931.1"/>
    <property type="molecule type" value="Genomic_DNA"/>
</dbReference>
<evidence type="ECO:0000256" key="4">
    <source>
        <dbReference type="SAM" id="SignalP"/>
    </source>
</evidence>
<dbReference type="InterPro" id="IPR006143">
    <property type="entry name" value="RND_pump_MFP"/>
</dbReference>
<dbReference type="AlphaFoldDB" id="A0A1U9YWV5"/>
<dbReference type="GO" id="GO:0005886">
    <property type="term" value="C:plasma membrane"/>
    <property type="evidence" value="ECO:0007669"/>
    <property type="project" value="TreeGrafter"/>
</dbReference>
<dbReference type="KEGG" id="mmed:Mame_00548"/>
<dbReference type="Pfam" id="PF25917">
    <property type="entry name" value="BSH_RND"/>
    <property type="match status" value="1"/>
</dbReference>
<protein>
    <submittedName>
        <fullName evidence="9">Acriflavine resistance protein A</fullName>
    </submittedName>
</protein>
<feature type="domain" description="Multidrug resistance protein MdtA-like alpha-helical hairpin" evidence="5">
    <location>
        <begin position="99"/>
        <end position="167"/>
    </location>
</feature>
<dbReference type="InterPro" id="IPR058624">
    <property type="entry name" value="MdtA-like_HH"/>
</dbReference>
<dbReference type="Gene3D" id="2.40.30.170">
    <property type="match status" value="1"/>
</dbReference>
<dbReference type="SUPFAM" id="SSF111369">
    <property type="entry name" value="HlyD-like secretion proteins"/>
    <property type="match status" value="1"/>
</dbReference>
<dbReference type="Pfam" id="PF25967">
    <property type="entry name" value="RND-MFP_C"/>
    <property type="match status" value="1"/>
</dbReference>
<dbReference type="NCBIfam" id="TIGR01730">
    <property type="entry name" value="RND_mfp"/>
    <property type="match status" value="1"/>
</dbReference>
<evidence type="ECO:0000313" key="10">
    <source>
        <dbReference type="Proteomes" id="UP000191135"/>
    </source>
</evidence>
<keyword evidence="4" id="KW-0732">Signal</keyword>
<keyword evidence="10" id="KW-1185">Reference proteome</keyword>
<proteinExistence type="inferred from homology"/>
<sequence length="393" mass="41757" precursor="true">MPNPVSSFLALILVACAVAAAPAAAQQQMPPKKVGVVELKRENVPRIVTLPGRAVAVQRVGIRPRVSGTVTEILYREGTTLEAGDPMFRIDDTTYQAALASAEADVSAATAAQSQARLAYERADRLVGQGLSQAELESRKADLERATAQLKAAEAALDVARAELGWTTVRSPIAGVASVATVSIGDLVSAAQADALATVIQLDPIDVDMYEPSTRILRVVDDIEAGLLDVHDTLSASLTLENGRSYDFEGELLSPGFTVSMSTGAVDRRFRFDNPDHLLLPGMFVRGSMEIGTMNAILVSQSAATRDRSGQLTAWVLEDGKAAQRKLVETGTYQNQWIVVEGVRAGDQLIVDGFQNLRVGMDVVPVAVEYDAAGVIREQSADAGSSQPPSQSE</sequence>
<organism evidence="9 10">
    <name type="scientific">Martelella mediterranea DSM 17316</name>
    <dbReference type="NCBI Taxonomy" id="1122214"/>
    <lineage>
        <taxon>Bacteria</taxon>
        <taxon>Pseudomonadati</taxon>
        <taxon>Pseudomonadota</taxon>
        <taxon>Alphaproteobacteria</taxon>
        <taxon>Hyphomicrobiales</taxon>
        <taxon>Aurantimonadaceae</taxon>
        <taxon>Martelella</taxon>
    </lineage>
</organism>
<dbReference type="eggNOG" id="COG0845">
    <property type="taxonomic scope" value="Bacteria"/>
</dbReference>
<dbReference type="Proteomes" id="UP000191135">
    <property type="component" value="Chromosome"/>
</dbReference>
<dbReference type="Gene3D" id="2.40.50.100">
    <property type="match status" value="1"/>
</dbReference>
<dbReference type="GO" id="GO:0046677">
    <property type="term" value="P:response to antibiotic"/>
    <property type="evidence" value="ECO:0007669"/>
    <property type="project" value="TreeGrafter"/>
</dbReference>
<dbReference type="OrthoDB" id="9800613at2"/>
<dbReference type="Pfam" id="PF25944">
    <property type="entry name" value="Beta-barrel_RND"/>
    <property type="match status" value="1"/>
</dbReference>
<dbReference type="Gene3D" id="1.10.287.470">
    <property type="entry name" value="Helix hairpin bin"/>
    <property type="match status" value="1"/>
</dbReference>
<feature type="domain" description="Multidrug resistance protein MdtA-like barrel-sandwich hybrid" evidence="6">
    <location>
        <begin position="59"/>
        <end position="199"/>
    </location>
</feature>
<dbReference type="PANTHER" id="PTHR30158">
    <property type="entry name" value="ACRA/E-RELATED COMPONENT OF DRUG EFFLUX TRANSPORTER"/>
    <property type="match status" value="1"/>
</dbReference>
<feature type="signal peptide" evidence="4">
    <location>
        <begin position="1"/>
        <end position="25"/>
    </location>
</feature>
<dbReference type="InterPro" id="IPR058627">
    <property type="entry name" value="MdtA-like_C"/>
</dbReference>
<comment type="similarity">
    <text evidence="2">Belongs to the membrane fusion protein (MFP) (TC 8.A.1) family.</text>
</comment>
<comment type="subcellular location">
    <subcellularLocation>
        <location evidence="1">Cell envelope</location>
    </subcellularLocation>
</comment>
<evidence type="ECO:0000313" key="9">
    <source>
        <dbReference type="EMBL" id="AQZ49931.1"/>
    </source>
</evidence>
<reference evidence="9 10" key="1">
    <citation type="submission" date="2017-03" db="EMBL/GenBank/DDBJ databases">
        <title>Foreign affairs: Plasmid Transfer between Roseobacters and Rhizobia.</title>
        <authorList>
            <person name="Bartling P."/>
            <person name="Bunk B."/>
            <person name="Overmann J."/>
            <person name="Brinkmann H."/>
            <person name="Petersen J."/>
        </authorList>
    </citation>
    <scope>NUCLEOTIDE SEQUENCE [LARGE SCALE GENOMIC DNA]</scope>
    <source>
        <strain evidence="9 10">MACL11</strain>
    </source>
</reference>
<evidence type="ECO:0000259" key="5">
    <source>
        <dbReference type="Pfam" id="PF25876"/>
    </source>
</evidence>
<gene>
    <name evidence="9" type="primary">acrA_1</name>
    <name evidence="9" type="ORF">Mame_00548</name>
</gene>
<feature type="chain" id="PRO_5010743040" evidence="4">
    <location>
        <begin position="26"/>
        <end position="393"/>
    </location>
</feature>
<evidence type="ECO:0000256" key="1">
    <source>
        <dbReference type="ARBA" id="ARBA00004196"/>
    </source>
</evidence>
<evidence type="ECO:0000259" key="7">
    <source>
        <dbReference type="Pfam" id="PF25944"/>
    </source>
</evidence>
<evidence type="ECO:0000259" key="6">
    <source>
        <dbReference type="Pfam" id="PF25917"/>
    </source>
</evidence>
<dbReference type="InterPro" id="IPR058625">
    <property type="entry name" value="MdtA-like_BSH"/>
</dbReference>
<evidence type="ECO:0000259" key="8">
    <source>
        <dbReference type="Pfam" id="PF25967"/>
    </source>
</evidence>
<dbReference type="Gene3D" id="2.40.420.20">
    <property type="match status" value="1"/>
</dbReference>
<dbReference type="PANTHER" id="PTHR30158:SF3">
    <property type="entry name" value="MULTIDRUG EFFLUX PUMP SUBUNIT ACRA-RELATED"/>
    <property type="match status" value="1"/>
</dbReference>